<evidence type="ECO:0000313" key="7">
    <source>
        <dbReference type="EMBL" id="KAJ6234470.1"/>
    </source>
</evidence>
<dbReference type="InterPro" id="IPR013763">
    <property type="entry name" value="Cyclin-like_dom"/>
</dbReference>
<dbReference type="SMART" id="SM00385">
    <property type="entry name" value="CYCLIN"/>
    <property type="match status" value="2"/>
</dbReference>
<dbReference type="PANTHER" id="PTHR10177">
    <property type="entry name" value="CYCLINS"/>
    <property type="match status" value="1"/>
</dbReference>
<feature type="region of interest" description="Disordered" evidence="4">
    <location>
        <begin position="243"/>
        <end position="307"/>
    </location>
</feature>
<name>A0ABQ8XQQ4_9EUKA</name>
<gene>
    <name evidence="7" type="ORF">M0813_29460</name>
</gene>
<dbReference type="InterPro" id="IPR039361">
    <property type="entry name" value="Cyclin"/>
</dbReference>
<dbReference type="SUPFAM" id="SSF47954">
    <property type="entry name" value="Cyclin-like"/>
    <property type="match status" value="2"/>
</dbReference>
<evidence type="ECO:0000256" key="4">
    <source>
        <dbReference type="SAM" id="MobiDB-lite"/>
    </source>
</evidence>
<dbReference type="EMBL" id="JAOAOG010000270">
    <property type="protein sequence ID" value="KAJ6234470.1"/>
    <property type="molecule type" value="Genomic_DNA"/>
</dbReference>
<feature type="compositionally biased region" description="Polar residues" evidence="4">
    <location>
        <begin position="257"/>
        <end position="281"/>
    </location>
</feature>
<dbReference type="Proteomes" id="UP001150062">
    <property type="component" value="Unassembled WGS sequence"/>
</dbReference>
<comment type="caution">
    <text evidence="7">The sequence shown here is derived from an EMBL/GenBank/DDBJ whole genome shotgun (WGS) entry which is preliminary data.</text>
</comment>
<keyword evidence="3" id="KW-0175">Coiled coil</keyword>
<dbReference type="InterPro" id="IPR036915">
    <property type="entry name" value="Cyclin-like_sf"/>
</dbReference>
<feature type="domain" description="Cyclin-like" evidence="5">
    <location>
        <begin position="367"/>
        <end position="451"/>
    </location>
</feature>
<evidence type="ECO:0000259" key="6">
    <source>
        <dbReference type="SMART" id="SM01332"/>
    </source>
</evidence>
<feature type="domain" description="Cyclin C-terminal" evidence="6">
    <location>
        <begin position="460"/>
        <end position="594"/>
    </location>
</feature>
<feature type="coiled-coil region" evidence="3">
    <location>
        <begin position="97"/>
        <end position="159"/>
    </location>
</feature>
<keyword evidence="8" id="KW-1185">Reference proteome</keyword>
<protein>
    <submittedName>
        <fullName evidence="7">Cyclin-b1-4</fullName>
    </submittedName>
</protein>
<dbReference type="InterPro" id="IPR006671">
    <property type="entry name" value="Cyclin_N"/>
</dbReference>
<evidence type="ECO:0000256" key="1">
    <source>
        <dbReference type="ARBA" id="ARBA00023127"/>
    </source>
</evidence>
<evidence type="ECO:0000256" key="3">
    <source>
        <dbReference type="SAM" id="Coils"/>
    </source>
</evidence>
<dbReference type="Pfam" id="PF02984">
    <property type="entry name" value="Cyclin_C"/>
    <property type="match status" value="1"/>
</dbReference>
<keyword evidence="1 2" id="KW-0195">Cyclin</keyword>
<dbReference type="CDD" id="cd20507">
    <property type="entry name" value="CYCLIN_CCNB1-like_rpt1"/>
    <property type="match status" value="1"/>
</dbReference>
<dbReference type="InterPro" id="IPR004367">
    <property type="entry name" value="Cyclin_C-dom"/>
</dbReference>
<comment type="similarity">
    <text evidence="2">Belongs to the cyclin family.</text>
</comment>
<evidence type="ECO:0000313" key="8">
    <source>
        <dbReference type="Proteomes" id="UP001150062"/>
    </source>
</evidence>
<evidence type="ECO:0000256" key="2">
    <source>
        <dbReference type="RuleBase" id="RU000383"/>
    </source>
</evidence>
<organism evidence="7 8">
    <name type="scientific">Anaeramoeba flamelloides</name>
    <dbReference type="NCBI Taxonomy" id="1746091"/>
    <lineage>
        <taxon>Eukaryota</taxon>
        <taxon>Metamonada</taxon>
        <taxon>Anaeramoebidae</taxon>
        <taxon>Anaeramoeba</taxon>
    </lineage>
</organism>
<evidence type="ECO:0000259" key="5">
    <source>
        <dbReference type="SMART" id="SM00385"/>
    </source>
</evidence>
<accession>A0ABQ8XQQ4</accession>
<dbReference type="SMART" id="SM01332">
    <property type="entry name" value="Cyclin_C"/>
    <property type="match status" value="1"/>
</dbReference>
<proteinExistence type="inferred from homology"/>
<feature type="domain" description="Cyclin-like" evidence="5">
    <location>
        <begin position="464"/>
        <end position="557"/>
    </location>
</feature>
<dbReference type="Pfam" id="PF00134">
    <property type="entry name" value="Cyclin_N"/>
    <property type="match status" value="1"/>
</dbReference>
<dbReference type="Gene3D" id="1.10.472.10">
    <property type="entry name" value="Cyclin-like"/>
    <property type="match status" value="2"/>
</dbReference>
<sequence length="596" mass="70255">MDHKTKKRIEKSQKIKWKQIPPKNKKYIREALESSLTKYLQSSDFKNTNPRNKDEILIILQQFTKSVLVNLKTIRMPPSRIRDSAKIGSYSDLLMEKRQEKKKLKQFVGELNELEETLQTHEERLKQKIIKLDKYKKKKEEFENKQEINKENINKKQNRKECEIFEYRSNPFRSTNENMNLNNPQRQRLKGKSQILKKKVGSLKTSQSFNNTTKLFNNKQTTRQRSVFGRINSNINVNQNNLNQRNQKNSKGYLKRSVSQSVVPQNGKQQLNRNKDQQSVSDHTEFQNEIIPKHQPNPNPKKKANQKKKKIIYNIDKPNMKNPQYVTELVDDIYKHQKKKELEQMLPLDFLSVQKKINEKMRGTLLDWLCEVHLKFKLKTEVLYLTCKIIDKFLAKISVPIRRLQLIGLTSMLIASKYEEIYPPEVDDFVFISDNSYTREQIIKTEAIILNVLNFRVTFVSPYFFIQRYIKAAGVGLRSTQYLKLKLLSNYLLELSIPRVNMVAYKPSQLASAAVYLALVSLNTKKLNKTLLWTDTLQYYTKFKLSEILKCARDLRKIAIHVASVDLNDENEFLSARKKYIKKRFARVSQIPIKIV</sequence>
<reference evidence="7" key="1">
    <citation type="submission" date="2022-08" db="EMBL/GenBank/DDBJ databases">
        <title>Novel sulfate-reducing endosymbionts in the free-living metamonad Anaeramoeba.</title>
        <authorList>
            <person name="Jerlstrom-Hultqvist J."/>
            <person name="Cepicka I."/>
            <person name="Gallot-Lavallee L."/>
            <person name="Salas-Leiva D."/>
            <person name="Curtis B.A."/>
            <person name="Zahonova K."/>
            <person name="Pipaliya S."/>
            <person name="Dacks J."/>
            <person name="Roger A.J."/>
        </authorList>
    </citation>
    <scope>NUCLEOTIDE SEQUENCE</scope>
    <source>
        <strain evidence="7">Schooner1</strain>
    </source>
</reference>